<proteinExistence type="inferred from homology"/>
<feature type="signal peptide" evidence="11">
    <location>
        <begin position="1"/>
        <end position="18"/>
    </location>
</feature>
<keyword evidence="3" id="KW-0812">Transmembrane</keyword>
<dbReference type="PANTHER" id="PTHR11920:SF462">
    <property type="entry name" value="GUANYLATE CYCLASE"/>
    <property type="match status" value="1"/>
</dbReference>
<keyword evidence="8 10" id="KW-0141">cGMP biosynthesis</keyword>
<dbReference type="InterPro" id="IPR018297">
    <property type="entry name" value="A/G_cyclase_CS"/>
</dbReference>
<dbReference type="InterPro" id="IPR011009">
    <property type="entry name" value="Kinase-like_dom_sf"/>
</dbReference>
<dbReference type="InterPro" id="IPR050401">
    <property type="entry name" value="Cyclic_nucleotide_synthase"/>
</dbReference>
<dbReference type="Gene3D" id="3.30.70.1230">
    <property type="entry name" value="Nucleotide cyclase"/>
    <property type="match status" value="1"/>
</dbReference>
<keyword evidence="7 9" id="KW-0456">Lyase</keyword>
<dbReference type="GeneID" id="36340606"/>
<name>W6UGQ8_ECHGR</name>
<feature type="chain" id="PRO_5004882071" description="Guanylate cyclase" evidence="11">
    <location>
        <begin position="19"/>
        <end position="1139"/>
    </location>
</feature>
<keyword evidence="4" id="KW-0547">Nucleotide-binding</keyword>
<dbReference type="EMBL" id="APAU02000033">
    <property type="protein sequence ID" value="EUB60181.1"/>
    <property type="molecule type" value="Genomic_DNA"/>
</dbReference>
<gene>
    <name evidence="14" type="ORF">EGR_04891</name>
</gene>
<comment type="subcellular location">
    <subcellularLocation>
        <location evidence="1">Membrane</location>
        <topology evidence="1">Single-pass membrane protein</topology>
    </subcellularLocation>
</comment>
<dbReference type="GO" id="GO:0035556">
    <property type="term" value="P:intracellular signal transduction"/>
    <property type="evidence" value="ECO:0007669"/>
    <property type="project" value="InterPro"/>
</dbReference>
<evidence type="ECO:0000256" key="11">
    <source>
        <dbReference type="SAM" id="SignalP"/>
    </source>
</evidence>
<dbReference type="Pfam" id="PF00211">
    <property type="entry name" value="Guanylate_cyc"/>
    <property type="match status" value="1"/>
</dbReference>
<evidence type="ECO:0000313" key="14">
    <source>
        <dbReference type="EMBL" id="EUB60181.1"/>
    </source>
</evidence>
<evidence type="ECO:0000256" key="2">
    <source>
        <dbReference type="ARBA" id="ARBA00012202"/>
    </source>
</evidence>
<comment type="similarity">
    <text evidence="9">Belongs to the adenylyl cyclase class-4/guanylyl cyclase family.</text>
</comment>
<reference evidence="14 15" key="1">
    <citation type="journal article" date="2013" name="Nat. Genet.">
        <title>The genome of the hydatid tapeworm Echinococcus granulosus.</title>
        <authorList>
            <person name="Zheng H."/>
            <person name="Zhang W."/>
            <person name="Zhang L."/>
            <person name="Zhang Z."/>
            <person name="Li J."/>
            <person name="Lu G."/>
            <person name="Zhu Y."/>
            <person name="Wang Y."/>
            <person name="Huang Y."/>
            <person name="Liu J."/>
            <person name="Kang H."/>
            <person name="Chen J."/>
            <person name="Wang L."/>
            <person name="Chen A."/>
            <person name="Yu S."/>
            <person name="Gao Z."/>
            <person name="Jin L."/>
            <person name="Gu W."/>
            <person name="Wang Z."/>
            <person name="Zhao L."/>
            <person name="Shi B."/>
            <person name="Wen H."/>
            <person name="Lin R."/>
            <person name="Jones M.K."/>
            <person name="Brejova B."/>
            <person name="Vinar T."/>
            <person name="Zhao G."/>
            <person name="McManus D.P."/>
            <person name="Chen Z."/>
            <person name="Zhou Y."/>
            <person name="Wang S."/>
        </authorList>
    </citation>
    <scope>NUCLEOTIDE SEQUENCE [LARGE SCALE GENOMIC DNA]</scope>
</reference>
<dbReference type="InterPro" id="IPR000719">
    <property type="entry name" value="Prot_kinase_dom"/>
</dbReference>
<dbReference type="KEGG" id="egl:EGR_04891"/>
<evidence type="ECO:0000256" key="6">
    <source>
        <dbReference type="ARBA" id="ARBA00023136"/>
    </source>
</evidence>
<dbReference type="EC" id="4.6.1.2" evidence="2 10"/>
<feature type="domain" description="Protein kinase" evidence="12">
    <location>
        <begin position="461"/>
        <end position="831"/>
    </location>
</feature>
<dbReference type="FunFam" id="3.30.70.1230:FF:000013">
    <property type="entry name" value="Guanylate cyclase"/>
    <property type="match status" value="1"/>
</dbReference>
<keyword evidence="6" id="KW-0472">Membrane</keyword>
<dbReference type="OrthoDB" id="60033at2759"/>
<evidence type="ECO:0000313" key="15">
    <source>
        <dbReference type="Proteomes" id="UP000019149"/>
    </source>
</evidence>
<feature type="domain" description="Guanylate cyclase" evidence="13">
    <location>
        <begin position="889"/>
        <end position="1019"/>
    </location>
</feature>
<dbReference type="InterPro" id="IPR029787">
    <property type="entry name" value="Nucleotide_cyclase"/>
</dbReference>
<evidence type="ECO:0000256" key="9">
    <source>
        <dbReference type="RuleBase" id="RU000405"/>
    </source>
</evidence>
<evidence type="ECO:0000256" key="7">
    <source>
        <dbReference type="ARBA" id="ARBA00023239"/>
    </source>
</evidence>
<dbReference type="InterPro" id="IPR001245">
    <property type="entry name" value="Ser-Thr/Tyr_kinase_cat_dom"/>
</dbReference>
<evidence type="ECO:0000256" key="3">
    <source>
        <dbReference type="ARBA" id="ARBA00022692"/>
    </source>
</evidence>
<dbReference type="Pfam" id="PF07714">
    <property type="entry name" value="PK_Tyr_Ser-Thr"/>
    <property type="match status" value="1"/>
</dbReference>
<dbReference type="GO" id="GO:0004016">
    <property type="term" value="F:adenylate cyclase activity"/>
    <property type="evidence" value="ECO:0007669"/>
    <property type="project" value="TreeGrafter"/>
</dbReference>
<dbReference type="OMA" id="RIHISEH"/>
<comment type="caution">
    <text evidence="14">The sequence shown here is derived from an EMBL/GenBank/DDBJ whole genome shotgun (WGS) entry which is preliminary data.</text>
</comment>
<dbReference type="GO" id="GO:0005886">
    <property type="term" value="C:plasma membrane"/>
    <property type="evidence" value="ECO:0007669"/>
    <property type="project" value="TreeGrafter"/>
</dbReference>
<dbReference type="GO" id="GO:0005524">
    <property type="term" value="F:ATP binding"/>
    <property type="evidence" value="ECO:0007669"/>
    <property type="project" value="InterPro"/>
</dbReference>
<evidence type="ECO:0000256" key="10">
    <source>
        <dbReference type="RuleBase" id="RU003431"/>
    </source>
</evidence>
<organism evidence="14 15">
    <name type="scientific">Echinococcus granulosus</name>
    <name type="common">Hydatid tapeworm</name>
    <dbReference type="NCBI Taxonomy" id="6210"/>
    <lineage>
        <taxon>Eukaryota</taxon>
        <taxon>Metazoa</taxon>
        <taxon>Spiralia</taxon>
        <taxon>Lophotrochozoa</taxon>
        <taxon>Platyhelminthes</taxon>
        <taxon>Cestoda</taxon>
        <taxon>Eucestoda</taxon>
        <taxon>Cyclophyllidea</taxon>
        <taxon>Taeniidae</taxon>
        <taxon>Echinococcus</taxon>
        <taxon>Echinococcus granulosus group</taxon>
    </lineage>
</organism>
<dbReference type="SMART" id="SM00044">
    <property type="entry name" value="CYCc"/>
    <property type="match status" value="1"/>
</dbReference>
<comment type="catalytic activity">
    <reaction evidence="10">
        <text>GTP = 3',5'-cyclic GMP + diphosphate</text>
        <dbReference type="Rhea" id="RHEA:13665"/>
        <dbReference type="ChEBI" id="CHEBI:33019"/>
        <dbReference type="ChEBI" id="CHEBI:37565"/>
        <dbReference type="ChEBI" id="CHEBI:57746"/>
        <dbReference type="EC" id="4.6.1.2"/>
    </reaction>
</comment>
<dbReference type="CDD" id="cd07302">
    <property type="entry name" value="CHD"/>
    <property type="match status" value="1"/>
</dbReference>
<keyword evidence="5" id="KW-1133">Transmembrane helix</keyword>
<dbReference type="GO" id="GO:0001653">
    <property type="term" value="F:peptide receptor activity"/>
    <property type="evidence" value="ECO:0007669"/>
    <property type="project" value="TreeGrafter"/>
</dbReference>
<evidence type="ECO:0000259" key="13">
    <source>
        <dbReference type="PROSITE" id="PS50125"/>
    </source>
</evidence>
<dbReference type="STRING" id="6210.W6UGQ8"/>
<dbReference type="GO" id="GO:0007168">
    <property type="term" value="P:receptor guanylyl cyclase signaling pathway"/>
    <property type="evidence" value="ECO:0007669"/>
    <property type="project" value="TreeGrafter"/>
</dbReference>
<dbReference type="Gene3D" id="1.10.510.10">
    <property type="entry name" value="Transferase(Phosphotransferase) domain 1"/>
    <property type="match status" value="1"/>
</dbReference>
<dbReference type="PANTHER" id="PTHR11920">
    <property type="entry name" value="GUANYLYL CYCLASE"/>
    <property type="match status" value="1"/>
</dbReference>
<dbReference type="GO" id="GO:0004672">
    <property type="term" value="F:protein kinase activity"/>
    <property type="evidence" value="ECO:0007669"/>
    <property type="project" value="InterPro"/>
</dbReference>
<dbReference type="SUPFAM" id="SSF56112">
    <property type="entry name" value="Protein kinase-like (PK-like)"/>
    <property type="match status" value="1"/>
</dbReference>
<evidence type="ECO:0000259" key="12">
    <source>
        <dbReference type="PROSITE" id="PS50011"/>
    </source>
</evidence>
<dbReference type="AlphaFoldDB" id="W6UGQ8"/>
<keyword evidence="11" id="KW-0732">Signal</keyword>
<dbReference type="InterPro" id="IPR001054">
    <property type="entry name" value="A/G_cyclase"/>
</dbReference>
<dbReference type="SUPFAM" id="SSF55073">
    <property type="entry name" value="Nucleotide cyclase"/>
    <property type="match status" value="1"/>
</dbReference>
<dbReference type="PROSITE" id="PS00452">
    <property type="entry name" value="GUANYLATE_CYCLASE_1"/>
    <property type="match status" value="1"/>
</dbReference>
<sequence length="1139" mass="128025">MLLVAFLITLTICDVCSAENGDLSNRRDLLTIYTLTSERVCSPEMILFNFTHSVAAAVRYAHSVMSANNETLFGTVWKHEWVPGCSMQEASRACKMYRLLQNLQKTASNSTGFSVLLGPPLASDCNLVNEWINLGDPNATQRVQLYQISYYCHIFSSYSTFSNRLADNSCHSPTPPVAAVSVTVQHRAILQGIIAYLLNKGWKRIALFYDMRATNFDIPEMLTTTPLSLPLSRTALILARPSLAVEFVVSIQNLTKIKQGRIALIQVDPTDMLTYDSLRVWRSLLSKTAPTMAAGRSLIILTALPKGTVYNEDSITYKEQINLSVASAAALAMQLVQMHLQEGGGNIGPFSNLFLPLSTLAHIHIPTLPSITFHYQTHNGDISQGIFDLFLFSLKPNLTESADIVNKLEKYADIFNLIDIIHYPQLLPQWRGRMDWPGDGWGPRRAYCLVATCEFDLIKVILLINLLGVLNAGLIYLCILLINRGIICKKKRLISIKLVFLENEFVFEDHDRKVAAESSNTSRRNTQSQADMVPNLDAPTSFHALISTAQVPLAASSLNEEALPSVKKRSIAWLNGVQVYVKQLGLPRVVLRSKLIEYLAGLREIRHENINAFMGCCVTPDSFSLVFEYCHRGCLQDVINNKSIPFDWDFKLSLMTDFVRGMEYLHSTSLKAHGRLKSTNCVVSGRWVLKITDFGIPNIYNLTGNCPTIKLEDKLWTSPELLRDETAALFGTRQGDVYAFAIIMHEVFYQTKPYGLEDIPAAKILERILGEEKPPFRPQLLERDVPLAYRNILERAWLENPSLRPTFTELNEEIQRLTKKKKMNVVEHMFKMMESYSSQLEEQVKARMNELEMEKKKKELLICRMLPPVVAEALKAGAAVAPETYDEASIYISDIVGFTTISAMSTPLQVVDFLNDLYTLFDKTIANYDVYKVETIGDAYMVASGLPLRNGRRHAGEVATMALDLLSACGTFTIKHLPEVPLRLRIGLHSGPCVAGVVGLTMPRYCLFGDTVNQALQMESSGAVVIALAFRIHISEHMKEILDEIGGYHVEYRGSIEFEGGMEITSYWLINSDNFHRPLPEPPPLITKHGFDDYLVSLHVTGQDWYQLIPERLWKLGTDLPQSIFIYNSPIFPDPLPDI</sequence>
<dbReference type="Proteomes" id="UP000019149">
    <property type="component" value="Unassembled WGS sequence"/>
</dbReference>
<evidence type="ECO:0000256" key="4">
    <source>
        <dbReference type="ARBA" id="ARBA00022741"/>
    </source>
</evidence>
<evidence type="ECO:0000256" key="1">
    <source>
        <dbReference type="ARBA" id="ARBA00004167"/>
    </source>
</evidence>
<dbReference type="RefSeq" id="XP_024351377.1">
    <property type="nucleotide sequence ID" value="XM_024494140.1"/>
</dbReference>
<dbReference type="GO" id="GO:0004383">
    <property type="term" value="F:guanylate cyclase activity"/>
    <property type="evidence" value="ECO:0007669"/>
    <property type="project" value="UniProtKB-EC"/>
</dbReference>
<protein>
    <recommendedName>
        <fullName evidence="2 10">Guanylate cyclase</fullName>
        <ecNumber evidence="2 10">4.6.1.2</ecNumber>
    </recommendedName>
</protein>
<keyword evidence="15" id="KW-1185">Reference proteome</keyword>
<evidence type="ECO:0000256" key="5">
    <source>
        <dbReference type="ARBA" id="ARBA00022989"/>
    </source>
</evidence>
<dbReference type="CTD" id="36340606"/>
<accession>W6UGQ8</accession>
<evidence type="ECO:0000256" key="8">
    <source>
        <dbReference type="ARBA" id="ARBA00023293"/>
    </source>
</evidence>
<dbReference type="PROSITE" id="PS50125">
    <property type="entry name" value="GUANYLATE_CYCLASE_2"/>
    <property type="match status" value="1"/>
</dbReference>
<dbReference type="PROSITE" id="PS50011">
    <property type="entry name" value="PROTEIN_KINASE_DOM"/>
    <property type="match status" value="1"/>
</dbReference>